<dbReference type="Gene3D" id="3.40.50.300">
    <property type="entry name" value="P-loop containing nucleotide triphosphate hydrolases"/>
    <property type="match status" value="1"/>
</dbReference>
<evidence type="ECO:0000256" key="4">
    <source>
        <dbReference type="ARBA" id="ARBA00022490"/>
    </source>
</evidence>
<dbReference type="GO" id="GO:0005524">
    <property type="term" value="F:ATP binding"/>
    <property type="evidence" value="ECO:0007669"/>
    <property type="project" value="UniProtKB-KW"/>
</dbReference>
<keyword evidence="9" id="KW-0460">Magnesium</keyword>
<sequence length="165" mass="17942">MPDYKAHFKALLKNEAATDALGKCLARQLVAGLVVYLHGDLGAGKTALTRALLHSAGYVGHVKSPTYTLAEPYEIQLAGQSVTLMHFDLYRMSSPDEFLEAGFRDVFNQSTICVVEWPEKGESILPLPDLDIYLTVAGSGREVELCARSERAAVCVNGLNFAPNL</sequence>
<evidence type="ECO:0000256" key="9">
    <source>
        <dbReference type="ARBA" id="ARBA00022842"/>
    </source>
</evidence>
<dbReference type="Pfam" id="PF02367">
    <property type="entry name" value="TsaE"/>
    <property type="match status" value="1"/>
</dbReference>
<comment type="subcellular location">
    <subcellularLocation>
        <location evidence="1">Cytoplasm</location>
    </subcellularLocation>
</comment>
<keyword evidence="7" id="KW-0547">Nucleotide-binding</keyword>
<keyword evidence="4" id="KW-0963">Cytoplasm</keyword>
<comment type="similarity">
    <text evidence="2">Belongs to the TsaE family.</text>
</comment>
<dbReference type="InterPro" id="IPR003442">
    <property type="entry name" value="T6A_TsaE"/>
</dbReference>
<evidence type="ECO:0000313" key="12">
    <source>
        <dbReference type="Proteomes" id="UP000294829"/>
    </source>
</evidence>
<proteinExistence type="inferred from homology"/>
<gene>
    <name evidence="11" type="primary">tsaE</name>
    <name evidence="11" type="ORF">E2I14_08840</name>
</gene>
<dbReference type="Proteomes" id="UP000294829">
    <property type="component" value="Unassembled WGS sequence"/>
</dbReference>
<keyword evidence="11" id="KW-0808">Transferase</keyword>
<dbReference type="GO" id="GO:0005737">
    <property type="term" value="C:cytoplasm"/>
    <property type="evidence" value="ECO:0007669"/>
    <property type="project" value="UniProtKB-SubCell"/>
</dbReference>
<dbReference type="GO" id="GO:0002949">
    <property type="term" value="P:tRNA threonylcarbamoyladenosine modification"/>
    <property type="evidence" value="ECO:0007669"/>
    <property type="project" value="InterPro"/>
</dbReference>
<organism evidence="11 12">
    <name type="scientific">Sapientia aquatica</name>
    <dbReference type="NCBI Taxonomy" id="1549640"/>
    <lineage>
        <taxon>Bacteria</taxon>
        <taxon>Pseudomonadati</taxon>
        <taxon>Pseudomonadota</taxon>
        <taxon>Betaproteobacteria</taxon>
        <taxon>Burkholderiales</taxon>
        <taxon>Oxalobacteraceae</taxon>
        <taxon>Sapientia</taxon>
    </lineage>
</organism>
<dbReference type="SUPFAM" id="SSF52540">
    <property type="entry name" value="P-loop containing nucleoside triphosphate hydrolases"/>
    <property type="match status" value="1"/>
</dbReference>
<evidence type="ECO:0000256" key="2">
    <source>
        <dbReference type="ARBA" id="ARBA00007599"/>
    </source>
</evidence>
<evidence type="ECO:0000256" key="1">
    <source>
        <dbReference type="ARBA" id="ARBA00004496"/>
    </source>
</evidence>
<dbReference type="RefSeq" id="WP_133327564.1">
    <property type="nucleotide sequence ID" value="NZ_SMYL01000003.1"/>
</dbReference>
<name>A0A4R5W4P5_9BURK</name>
<evidence type="ECO:0000313" key="11">
    <source>
        <dbReference type="EMBL" id="TDK66559.1"/>
    </source>
</evidence>
<accession>A0A4R5W4P5</accession>
<evidence type="ECO:0000256" key="3">
    <source>
        <dbReference type="ARBA" id="ARBA00019010"/>
    </source>
</evidence>
<evidence type="ECO:0000256" key="10">
    <source>
        <dbReference type="ARBA" id="ARBA00032441"/>
    </source>
</evidence>
<keyword evidence="8" id="KW-0067">ATP-binding</keyword>
<dbReference type="PANTHER" id="PTHR33540:SF2">
    <property type="entry name" value="TRNA THREONYLCARBAMOYLADENOSINE BIOSYNTHESIS PROTEIN TSAE"/>
    <property type="match status" value="1"/>
</dbReference>
<evidence type="ECO:0000256" key="6">
    <source>
        <dbReference type="ARBA" id="ARBA00022723"/>
    </source>
</evidence>
<dbReference type="GO" id="GO:0016740">
    <property type="term" value="F:transferase activity"/>
    <property type="evidence" value="ECO:0007669"/>
    <property type="project" value="UniProtKB-KW"/>
</dbReference>
<dbReference type="GO" id="GO:0046872">
    <property type="term" value="F:metal ion binding"/>
    <property type="evidence" value="ECO:0007669"/>
    <property type="project" value="UniProtKB-KW"/>
</dbReference>
<evidence type="ECO:0000256" key="5">
    <source>
        <dbReference type="ARBA" id="ARBA00022694"/>
    </source>
</evidence>
<keyword evidence="5" id="KW-0819">tRNA processing</keyword>
<comment type="caution">
    <text evidence="11">The sequence shown here is derived from an EMBL/GenBank/DDBJ whole genome shotgun (WGS) entry which is preliminary data.</text>
</comment>
<keyword evidence="12" id="KW-1185">Reference proteome</keyword>
<keyword evidence="6" id="KW-0479">Metal-binding</keyword>
<evidence type="ECO:0000256" key="8">
    <source>
        <dbReference type="ARBA" id="ARBA00022840"/>
    </source>
</evidence>
<dbReference type="PANTHER" id="PTHR33540">
    <property type="entry name" value="TRNA THREONYLCARBAMOYLADENOSINE BIOSYNTHESIS PROTEIN TSAE"/>
    <property type="match status" value="1"/>
</dbReference>
<evidence type="ECO:0000256" key="7">
    <source>
        <dbReference type="ARBA" id="ARBA00022741"/>
    </source>
</evidence>
<dbReference type="NCBIfam" id="TIGR00150">
    <property type="entry name" value="T6A_YjeE"/>
    <property type="match status" value="1"/>
</dbReference>
<dbReference type="OrthoDB" id="9800307at2"/>
<dbReference type="AlphaFoldDB" id="A0A4R5W4P5"/>
<dbReference type="InterPro" id="IPR027417">
    <property type="entry name" value="P-loop_NTPase"/>
</dbReference>
<reference evidence="11 12" key="1">
    <citation type="submission" date="2019-03" db="EMBL/GenBank/DDBJ databases">
        <title>Sapientia aquatica gen. nov., sp. nov., isolated from a crater lake.</title>
        <authorList>
            <person name="Felfoldi T."/>
            <person name="Szabo A."/>
            <person name="Toth E."/>
            <person name="Schumann P."/>
            <person name="Keki Z."/>
            <person name="Marialigeti K."/>
            <person name="Mathe I."/>
        </authorList>
    </citation>
    <scope>NUCLEOTIDE SEQUENCE [LARGE SCALE GENOMIC DNA]</scope>
    <source>
        <strain evidence="11 12">SA-152</strain>
    </source>
</reference>
<protein>
    <recommendedName>
        <fullName evidence="3">tRNA threonylcarbamoyladenosine biosynthesis protein TsaE</fullName>
    </recommendedName>
    <alternativeName>
        <fullName evidence="10">t(6)A37 threonylcarbamoyladenosine biosynthesis protein TsaE</fullName>
    </alternativeName>
</protein>
<dbReference type="EMBL" id="SMYL01000003">
    <property type="protein sequence ID" value="TDK66559.1"/>
    <property type="molecule type" value="Genomic_DNA"/>
</dbReference>